<keyword evidence="2" id="KW-0805">Transcription regulation</keyword>
<dbReference type="InterPro" id="IPR036390">
    <property type="entry name" value="WH_DNA-bd_sf"/>
</dbReference>
<dbReference type="PROSITE" id="PS50931">
    <property type="entry name" value="HTH_LYSR"/>
    <property type="match status" value="1"/>
</dbReference>
<dbReference type="SUPFAM" id="SSF53850">
    <property type="entry name" value="Periplasmic binding protein-like II"/>
    <property type="match status" value="1"/>
</dbReference>
<proteinExistence type="inferred from homology"/>
<evidence type="ECO:0000256" key="3">
    <source>
        <dbReference type="ARBA" id="ARBA00023125"/>
    </source>
</evidence>
<dbReference type="PRINTS" id="PR00039">
    <property type="entry name" value="HTHLYSR"/>
</dbReference>
<feature type="domain" description="HTH lysR-type" evidence="6">
    <location>
        <begin position="4"/>
        <end position="61"/>
    </location>
</feature>
<name>A0ABW8Z1Z8_9BURK</name>
<dbReference type="InterPro" id="IPR005119">
    <property type="entry name" value="LysR_subst-bd"/>
</dbReference>
<dbReference type="Gene3D" id="1.10.10.10">
    <property type="entry name" value="Winged helix-like DNA-binding domain superfamily/Winged helix DNA-binding domain"/>
    <property type="match status" value="1"/>
</dbReference>
<keyword evidence="8" id="KW-1185">Reference proteome</keyword>
<dbReference type="Pfam" id="PF03466">
    <property type="entry name" value="LysR_substrate"/>
    <property type="match status" value="1"/>
</dbReference>
<accession>A0ABW8Z1Z8</accession>
<keyword evidence="4" id="KW-0804">Transcription</keyword>
<evidence type="ECO:0000256" key="4">
    <source>
        <dbReference type="ARBA" id="ARBA00023163"/>
    </source>
</evidence>
<dbReference type="Pfam" id="PF00126">
    <property type="entry name" value="HTH_1"/>
    <property type="match status" value="1"/>
</dbReference>
<dbReference type="EMBL" id="JAQQFR010000001">
    <property type="protein sequence ID" value="MFL9877086.1"/>
    <property type="molecule type" value="Genomic_DNA"/>
</dbReference>
<feature type="compositionally biased region" description="Basic and acidic residues" evidence="5">
    <location>
        <begin position="184"/>
        <end position="200"/>
    </location>
</feature>
<dbReference type="SUPFAM" id="SSF46785">
    <property type="entry name" value="Winged helix' DNA-binding domain"/>
    <property type="match status" value="1"/>
</dbReference>
<dbReference type="InterPro" id="IPR050389">
    <property type="entry name" value="LysR-type_TF"/>
</dbReference>
<evidence type="ECO:0000259" key="6">
    <source>
        <dbReference type="PROSITE" id="PS50931"/>
    </source>
</evidence>
<evidence type="ECO:0000256" key="2">
    <source>
        <dbReference type="ARBA" id="ARBA00023015"/>
    </source>
</evidence>
<feature type="region of interest" description="Disordered" evidence="5">
    <location>
        <begin position="180"/>
        <end position="200"/>
    </location>
</feature>
<reference evidence="7 8" key="1">
    <citation type="journal article" date="2024" name="Chem. Sci.">
        <title>Discovery of megapolipeptins by genome mining of a Burkholderiales bacteria collection.</title>
        <authorList>
            <person name="Paulo B.S."/>
            <person name="Recchia M.J.J."/>
            <person name="Lee S."/>
            <person name="Fergusson C.H."/>
            <person name="Romanowski S.B."/>
            <person name="Hernandez A."/>
            <person name="Krull N."/>
            <person name="Liu D.Y."/>
            <person name="Cavanagh H."/>
            <person name="Bos A."/>
            <person name="Gray C.A."/>
            <person name="Murphy B.T."/>
            <person name="Linington R.G."/>
            <person name="Eustaquio A.S."/>
        </authorList>
    </citation>
    <scope>NUCLEOTIDE SEQUENCE [LARGE SCALE GENOMIC DNA]</scope>
    <source>
        <strain evidence="7 8">RL21-008-BIB-B</strain>
    </source>
</reference>
<protein>
    <submittedName>
        <fullName evidence="7">LysR family transcriptional regulator</fullName>
    </submittedName>
</protein>
<dbReference type="PANTHER" id="PTHR30118">
    <property type="entry name" value="HTH-TYPE TRANSCRIPTIONAL REGULATOR LEUO-RELATED"/>
    <property type="match status" value="1"/>
</dbReference>
<evidence type="ECO:0000313" key="8">
    <source>
        <dbReference type="Proteomes" id="UP001629214"/>
    </source>
</evidence>
<evidence type="ECO:0000313" key="7">
    <source>
        <dbReference type="EMBL" id="MFL9877086.1"/>
    </source>
</evidence>
<dbReference type="Gene3D" id="3.40.190.10">
    <property type="entry name" value="Periplasmic binding protein-like II"/>
    <property type="match status" value="2"/>
</dbReference>
<dbReference type="InterPro" id="IPR000847">
    <property type="entry name" value="LysR_HTH_N"/>
</dbReference>
<sequence length="326" mass="35927">MNTPDLNFLYVIQALFEEKTVSRAAERLGLTQPAVSHALSRLRVSFQDDLFVRAGSVMAPTPTGERIAQGAIATLALIQREIWDVKAFDAQTTTRTFSVCLSDMGMIVLLPKLLGALREHAPHATLKPIQVPSLELASALQDGAIDLAIGYLGKMGDNLYQQTLFRRSLVGIVRSGKMGGKLSRKIDSKPTGKSKSAKEQPIKMSMEQFVGSEHVLAGTLSLTNQLLDEELRHQGERLKVGVSVPYLLTVPGLVATSDYIACVPSELAELFAQLADIRMFELPVKLPDLTVKQFWHARFHNDAAHRWFRLLVANTLGDLSEARKAR</sequence>
<comment type="similarity">
    <text evidence="1">Belongs to the LysR transcriptional regulatory family.</text>
</comment>
<dbReference type="CDD" id="cd08459">
    <property type="entry name" value="PBP2_DntR_NahR_LinR_like"/>
    <property type="match status" value="1"/>
</dbReference>
<evidence type="ECO:0000256" key="1">
    <source>
        <dbReference type="ARBA" id="ARBA00009437"/>
    </source>
</evidence>
<dbReference type="InterPro" id="IPR036388">
    <property type="entry name" value="WH-like_DNA-bd_sf"/>
</dbReference>
<dbReference type="PANTHER" id="PTHR30118:SF15">
    <property type="entry name" value="TRANSCRIPTIONAL REGULATORY PROTEIN"/>
    <property type="match status" value="1"/>
</dbReference>
<evidence type="ECO:0000256" key="5">
    <source>
        <dbReference type="SAM" id="MobiDB-lite"/>
    </source>
</evidence>
<dbReference type="RefSeq" id="WP_408165093.1">
    <property type="nucleotide sequence ID" value="NZ_JAQQFR010000001.1"/>
</dbReference>
<dbReference type="Proteomes" id="UP001629214">
    <property type="component" value="Unassembled WGS sequence"/>
</dbReference>
<organism evidence="7 8">
    <name type="scientific">Herbaspirillum rhizosphaerae</name>
    <dbReference type="NCBI Taxonomy" id="346179"/>
    <lineage>
        <taxon>Bacteria</taxon>
        <taxon>Pseudomonadati</taxon>
        <taxon>Pseudomonadota</taxon>
        <taxon>Betaproteobacteria</taxon>
        <taxon>Burkholderiales</taxon>
        <taxon>Oxalobacteraceae</taxon>
        <taxon>Herbaspirillum</taxon>
    </lineage>
</organism>
<keyword evidence="3" id="KW-0238">DNA-binding</keyword>
<comment type="caution">
    <text evidence="7">The sequence shown here is derived from an EMBL/GenBank/DDBJ whole genome shotgun (WGS) entry which is preliminary data.</text>
</comment>
<gene>
    <name evidence="7" type="ORF">PQR63_01735</name>
</gene>